<evidence type="ECO:0000313" key="2">
    <source>
        <dbReference type="EMBL" id="JAQ02584.1"/>
    </source>
</evidence>
<dbReference type="EMBL" id="GDHC01016045">
    <property type="protein sequence ID" value="JAQ02584.1"/>
    <property type="molecule type" value="Transcribed_RNA"/>
</dbReference>
<dbReference type="InterPro" id="IPR043502">
    <property type="entry name" value="DNA/RNA_pol_sf"/>
</dbReference>
<evidence type="ECO:0000259" key="1">
    <source>
        <dbReference type="PROSITE" id="PS50878"/>
    </source>
</evidence>
<proteinExistence type="predicted"/>
<keyword evidence="2" id="KW-0548">Nucleotidyltransferase</keyword>
<dbReference type="PROSITE" id="PS50878">
    <property type="entry name" value="RT_POL"/>
    <property type="match status" value="1"/>
</dbReference>
<sequence>MLDWLMSYLTDRSLMVRIRNHLSRPFGASSGCPQGSHLGPWLFLIFINEIKEIFNGKIRFLLYADDLKMFLEVSDRNDSELLQENLDRFSEWCLDNRLSLNLSKCHVVSYARGDPVRYDYSIYGQRLERGGQVKDLGVIFDSQLTFNDHIDHVCNRAMKVLGFVKRSTVGFHDVDALTLLYTSLVRSGLEYCSVVWSPFYTCSKSRIERVQNNFLRFLSYRTGVATRELGYGSLREASGLMALEARRQWFDTIFVAKLFTGAIDSPPLLSIFSLRVPGRDLRSQLIFSVPFTPTNYLLNSPIVRMQRNFNHLSDTIKDLDLFFTSFVNIKSSSRKLLCM</sequence>
<name>A0A146L204_LYGHE</name>
<dbReference type="AlphaFoldDB" id="A0A146L204"/>
<organism evidence="2">
    <name type="scientific">Lygus hesperus</name>
    <name type="common">Western plant bug</name>
    <dbReference type="NCBI Taxonomy" id="30085"/>
    <lineage>
        <taxon>Eukaryota</taxon>
        <taxon>Metazoa</taxon>
        <taxon>Ecdysozoa</taxon>
        <taxon>Arthropoda</taxon>
        <taxon>Hexapoda</taxon>
        <taxon>Insecta</taxon>
        <taxon>Pterygota</taxon>
        <taxon>Neoptera</taxon>
        <taxon>Paraneoptera</taxon>
        <taxon>Hemiptera</taxon>
        <taxon>Heteroptera</taxon>
        <taxon>Panheteroptera</taxon>
        <taxon>Cimicomorpha</taxon>
        <taxon>Miridae</taxon>
        <taxon>Mirini</taxon>
        <taxon>Lygus</taxon>
    </lineage>
</organism>
<feature type="domain" description="Reverse transcriptase" evidence="1">
    <location>
        <begin position="1"/>
        <end position="127"/>
    </location>
</feature>
<dbReference type="SUPFAM" id="SSF56672">
    <property type="entry name" value="DNA/RNA polymerases"/>
    <property type="match status" value="1"/>
</dbReference>
<dbReference type="InterPro" id="IPR000477">
    <property type="entry name" value="RT_dom"/>
</dbReference>
<dbReference type="GO" id="GO:0003964">
    <property type="term" value="F:RNA-directed DNA polymerase activity"/>
    <property type="evidence" value="ECO:0007669"/>
    <property type="project" value="UniProtKB-KW"/>
</dbReference>
<keyword evidence="2" id="KW-0808">Transferase</keyword>
<reference evidence="2" key="1">
    <citation type="journal article" date="2016" name="Gigascience">
        <title>De novo construction of an expanded transcriptome assembly for the western tarnished plant bug, Lygus hesperus.</title>
        <authorList>
            <person name="Tassone E.E."/>
            <person name="Geib S.M."/>
            <person name="Hall B."/>
            <person name="Fabrick J.A."/>
            <person name="Brent C.S."/>
            <person name="Hull J.J."/>
        </authorList>
    </citation>
    <scope>NUCLEOTIDE SEQUENCE</scope>
</reference>
<gene>
    <name evidence="2" type="primary">RTase_48</name>
    <name evidence="2" type="ORF">g.72377</name>
</gene>
<dbReference type="PANTHER" id="PTHR33332">
    <property type="entry name" value="REVERSE TRANSCRIPTASE DOMAIN-CONTAINING PROTEIN"/>
    <property type="match status" value="1"/>
</dbReference>
<accession>A0A146L204</accession>
<protein>
    <submittedName>
        <fullName evidence="2">Putative RNA-directed DNA polymerase from transposon BS</fullName>
    </submittedName>
</protein>
<keyword evidence="2" id="KW-0695">RNA-directed DNA polymerase</keyword>
<dbReference type="Pfam" id="PF00078">
    <property type="entry name" value="RVT_1"/>
    <property type="match status" value="1"/>
</dbReference>